<dbReference type="SMART" id="SM00148">
    <property type="entry name" value="PLCXc"/>
    <property type="match status" value="1"/>
</dbReference>
<dbReference type="Gene3D" id="3.20.20.190">
    <property type="entry name" value="Phosphatidylinositol (PI) phosphodiesterase"/>
    <property type="match status" value="1"/>
</dbReference>
<comment type="caution">
    <text evidence="7">The sequence shown here is derived from an EMBL/GenBank/DDBJ whole genome shotgun (WGS) entry which is preliminary data.</text>
</comment>
<evidence type="ECO:0000259" key="6">
    <source>
        <dbReference type="SMART" id="SM00148"/>
    </source>
</evidence>
<dbReference type="Pfam" id="PF00388">
    <property type="entry name" value="PI-PLC-X"/>
    <property type="match status" value="1"/>
</dbReference>
<evidence type="ECO:0000256" key="4">
    <source>
        <dbReference type="ARBA" id="ARBA00030474"/>
    </source>
</evidence>
<sequence length="417" mass="48426">MGIFWRSVTITLINDTNCKLELKHEKLNEGDWSDGQTPPLQIEKNNQVVWKSEQREYFGGTNGFVEYKINVGSENKEIKFYLSWDNPFFLENGYEYRIIGDCEGEFELLCSGGKGNDAIVDFHLTSPENKIRHLSSWMCKIKDGTSISHISIPGTHNSCAQYAPHNEYFRNKTICQDKSIEWQLYNGIRFLDIRCKAKDGIFAIHHSTVYQKINFGDVIDICISFLKENPSETILMRIKREDINYLEIINSDQKNKEINDKRNKEFLNIFNTHYKNYHQHMYLENAIPLIEYVRGKLVIISNVSTLKGIPWDNIKVQDNYKANDVKEKKGDIDKHINDAIRCHKDHNTLFINFINVQGGLLKSIGEFASELNLHLLNVIKEKRTGINYGLGIFPMDFPNHTNGLIKEIIELNFLHNK</sequence>
<dbReference type="InterPro" id="IPR017946">
    <property type="entry name" value="PLC-like_Pdiesterase_TIM-brl"/>
</dbReference>
<evidence type="ECO:0000256" key="2">
    <source>
        <dbReference type="ARBA" id="ARBA00012581"/>
    </source>
</evidence>
<comment type="catalytic activity">
    <reaction evidence="1">
        <text>a 1,2-diacyl-sn-glycero-3-phospho-(1D-myo-inositol) = 1D-myo-inositol 1,2-cyclic phosphate + a 1,2-diacyl-sn-glycerol</text>
        <dbReference type="Rhea" id="RHEA:17093"/>
        <dbReference type="ChEBI" id="CHEBI:17815"/>
        <dbReference type="ChEBI" id="CHEBI:57880"/>
        <dbReference type="ChEBI" id="CHEBI:58484"/>
        <dbReference type="EC" id="4.6.1.13"/>
    </reaction>
</comment>
<dbReference type="PROSITE" id="PS50007">
    <property type="entry name" value="PIPLC_X_DOMAIN"/>
    <property type="match status" value="1"/>
</dbReference>
<dbReference type="EC" id="4.6.1.13" evidence="2"/>
<organism evidence="7 8">
    <name type="scientific">Photorhabdus laumondii subsp. laumondii</name>
    <name type="common">Photorhabdus luminescens subsp. laumondii</name>
    <dbReference type="NCBI Taxonomy" id="141679"/>
    <lineage>
        <taxon>Bacteria</taxon>
        <taxon>Pseudomonadati</taxon>
        <taxon>Pseudomonadota</taxon>
        <taxon>Gammaproteobacteria</taxon>
        <taxon>Enterobacterales</taxon>
        <taxon>Morganellaceae</taxon>
        <taxon>Photorhabdus</taxon>
    </lineage>
</organism>
<gene>
    <name evidence="7" type="ORF">GPY51_00015</name>
</gene>
<dbReference type="Proteomes" id="UP000479300">
    <property type="component" value="Unassembled WGS sequence"/>
</dbReference>
<evidence type="ECO:0000313" key="7">
    <source>
        <dbReference type="EMBL" id="NDL37228.1"/>
    </source>
</evidence>
<feature type="domain" description="Phosphatidylinositol-specific phospholipase C X" evidence="6">
    <location>
        <begin position="143"/>
        <end position="302"/>
    </location>
</feature>
<dbReference type="PANTHER" id="PTHR13593">
    <property type="match status" value="1"/>
</dbReference>
<dbReference type="GO" id="GO:0006629">
    <property type="term" value="P:lipid metabolic process"/>
    <property type="evidence" value="ECO:0007669"/>
    <property type="project" value="InterPro"/>
</dbReference>
<evidence type="ECO:0000256" key="5">
    <source>
        <dbReference type="ARBA" id="ARBA00030782"/>
    </source>
</evidence>
<dbReference type="EMBL" id="WSFA01000001">
    <property type="protein sequence ID" value="NDL37228.1"/>
    <property type="molecule type" value="Genomic_DNA"/>
</dbReference>
<dbReference type="GO" id="GO:0004436">
    <property type="term" value="F:phosphatidylinositol diacylglycerol-lyase activity"/>
    <property type="evidence" value="ECO:0007669"/>
    <property type="project" value="UniProtKB-EC"/>
</dbReference>
<dbReference type="AlphaFoldDB" id="A0A6L9JDJ0"/>
<dbReference type="SUPFAM" id="SSF51695">
    <property type="entry name" value="PLC-like phosphodiesterases"/>
    <property type="match status" value="1"/>
</dbReference>
<dbReference type="CDD" id="cd08586">
    <property type="entry name" value="PI-PLCc_BcPLC_like"/>
    <property type="match status" value="1"/>
</dbReference>
<dbReference type="RefSeq" id="WP_058589139.1">
    <property type="nucleotide sequence ID" value="NZ_CAWMTZ010000196.1"/>
</dbReference>
<proteinExistence type="predicted"/>
<evidence type="ECO:0000313" key="8">
    <source>
        <dbReference type="Proteomes" id="UP000479300"/>
    </source>
</evidence>
<evidence type="ECO:0000256" key="3">
    <source>
        <dbReference type="ARBA" id="ARBA00019758"/>
    </source>
</evidence>
<dbReference type="InterPro" id="IPR000909">
    <property type="entry name" value="PLipase_C_PInositol-sp_X_dom"/>
</dbReference>
<evidence type="ECO:0000256" key="1">
    <source>
        <dbReference type="ARBA" id="ARBA00001316"/>
    </source>
</evidence>
<dbReference type="PANTHER" id="PTHR13593:SF113">
    <property type="entry name" value="SI:DKEY-266F7.9"/>
    <property type="match status" value="1"/>
</dbReference>
<dbReference type="InterPro" id="IPR051057">
    <property type="entry name" value="PI-PLC_domain"/>
</dbReference>
<dbReference type="Gene3D" id="2.60.270.50">
    <property type="match status" value="1"/>
</dbReference>
<accession>A0A6L9JDJ0</accession>
<reference evidence="7 8" key="1">
    <citation type="submission" date="2019-12" db="EMBL/GenBank/DDBJ databases">
        <title>Engineering Photorhabdus to improve their lethality against agricultural pests.</title>
        <authorList>
            <person name="Machado R.A.R."/>
        </authorList>
    </citation>
    <scope>NUCLEOTIDE SEQUENCE [LARGE SCALE GENOMIC DNA]</scope>
    <source>
        <strain evidence="7 8">EN01</strain>
    </source>
</reference>
<name>A0A6L9JDJ0_PHOLM</name>
<protein>
    <recommendedName>
        <fullName evidence="3">1-phosphatidylinositol phosphodiesterase</fullName>
        <ecNumber evidence="2">4.6.1.13</ecNumber>
    </recommendedName>
    <alternativeName>
        <fullName evidence="4">Phosphatidylinositol diacylglycerol-lyase</fullName>
    </alternativeName>
    <alternativeName>
        <fullName evidence="5">Phosphatidylinositol-specific phospholipase C</fullName>
    </alternativeName>
</protein>
<dbReference type="GO" id="GO:0008081">
    <property type="term" value="F:phosphoric diester hydrolase activity"/>
    <property type="evidence" value="ECO:0007669"/>
    <property type="project" value="InterPro"/>
</dbReference>